<proteinExistence type="predicted"/>
<dbReference type="InterPro" id="IPR007372">
    <property type="entry name" value="Lipid/polyisoprenoid-bd_YceI"/>
</dbReference>
<evidence type="ECO:0000313" key="4">
    <source>
        <dbReference type="Proteomes" id="UP001595828"/>
    </source>
</evidence>
<name>A0ABV8RP40_9SPHN</name>
<dbReference type="SUPFAM" id="SSF101874">
    <property type="entry name" value="YceI-like"/>
    <property type="match status" value="1"/>
</dbReference>
<reference evidence="4" key="1">
    <citation type="journal article" date="2019" name="Int. J. Syst. Evol. Microbiol.">
        <title>The Global Catalogue of Microorganisms (GCM) 10K type strain sequencing project: providing services to taxonomists for standard genome sequencing and annotation.</title>
        <authorList>
            <consortium name="The Broad Institute Genomics Platform"/>
            <consortium name="The Broad Institute Genome Sequencing Center for Infectious Disease"/>
            <person name="Wu L."/>
            <person name="Ma J."/>
        </authorList>
    </citation>
    <scope>NUCLEOTIDE SEQUENCE [LARGE SCALE GENOMIC DNA]</scope>
    <source>
        <strain evidence="4">CGMCC 1.12989</strain>
    </source>
</reference>
<feature type="domain" description="Lipid/polyisoprenoid-binding YceI-like" evidence="2">
    <location>
        <begin position="42"/>
        <end position="205"/>
    </location>
</feature>
<keyword evidence="4" id="KW-1185">Reference proteome</keyword>
<dbReference type="PANTHER" id="PTHR34406:SF1">
    <property type="entry name" value="PROTEIN YCEI"/>
    <property type="match status" value="1"/>
</dbReference>
<dbReference type="Proteomes" id="UP001595828">
    <property type="component" value="Unassembled WGS sequence"/>
</dbReference>
<feature type="signal peptide" evidence="1">
    <location>
        <begin position="1"/>
        <end position="19"/>
    </location>
</feature>
<gene>
    <name evidence="3" type="ORF">ACFO0A_08765</name>
</gene>
<dbReference type="SMART" id="SM00867">
    <property type="entry name" value="YceI"/>
    <property type="match status" value="1"/>
</dbReference>
<organism evidence="3 4">
    <name type="scientific">Novosphingobium tardum</name>
    <dbReference type="NCBI Taxonomy" id="1538021"/>
    <lineage>
        <taxon>Bacteria</taxon>
        <taxon>Pseudomonadati</taxon>
        <taxon>Pseudomonadota</taxon>
        <taxon>Alphaproteobacteria</taxon>
        <taxon>Sphingomonadales</taxon>
        <taxon>Sphingomonadaceae</taxon>
        <taxon>Novosphingobium</taxon>
    </lineage>
</organism>
<sequence length="207" mass="22310">MRHSLILAALISLPLAAVAAQTPQLPREAPGKPLPKRAVSGRYKVDPAHTQVLFRVNHLGFSEYTGQFTQPNGTLVLDAKRPSRSRVEVRFPIAAVKTTDPELDKHLQAADFFDAKRFPEGRFVSTMIQASGTRAMISGNLTLHGVTRPVVLNTRLVGAGPGFPDGKPNIGFVAQTTVKRSDFGISSGIPLVSDQVDLTINAAFMAE</sequence>
<accession>A0ABV8RP40</accession>
<evidence type="ECO:0000259" key="2">
    <source>
        <dbReference type="SMART" id="SM00867"/>
    </source>
</evidence>
<dbReference type="EMBL" id="JBHSDR010000006">
    <property type="protein sequence ID" value="MFC4295146.1"/>
    <property type="molecule type" value="Genomic_DNA"/>
</dbReference>
<dbReference type="InterPro" id="IPR036761">
    <property type="entry name" value="TTHA0802/YceI-like_sf"/>
</dbReference>
<dbReference type="Pfam" id="PF04264">
    <property type="entry name" value="YceI"/>
    <property type="match status" value="1"/>
</dbReference>
<comment type="caution">
    <text evidence="3">The sequence shown here is derived from an EMBL/GenBank/DDBJ whole genome shotgun (WGS) entry which is preliminary data.</text>
</comment>
<dbReference type="PANTHER" id="PTHR34406">
    <property type="entry name" value="PROTEIN YCEI"/>
    <property type="match status" value="1"/>
</dbReference>
<evidence type="ECO:0000313" key="3">
    <source>
        <dbReference type="EMBL" id="MFC4295146.1"/>
    </source>
</evidence>
<keyword evidence="1" id="KW-0732">Signal</keyword>
<protein>
    <submittedName>
        <fullName evidence="3">YceI family protein</fullName>
    </submittedName>
</protein>
<dbReference type="Gene3D" id="2.40.128.110">
    <property type="entry name" value="Lipid/polyisoprenoid-binding, YceI-like"/>
    <property type="match status" value="1"/>
</dbReference>
<evidence type="ECO:0000256" key="1">
    <source>
        <dbReference type="SAM" id="SignalP"/>
    </source>
</evidence>
<feature type="chain" id="PRO_5045180609" evidence="1">
    <location>
        <begin position="20"/>
        <end position="207"/>
    </location>
</feature>
<dbReference type="RefSeq" id="WP_379538631.1">
    <property type="nucleotide sequence ID" value="NZ_JBHSDR010000006.1"/>
</dbReference>